<dbReference type="EMBL" id="AILW01000012">
    <property type="protein sequence ID" value="EJF82737.1"/>
    <property type="molecule type" value="Genomic_DNA"/>
</dbReference>
<organism evidence="2 3">
    <name type="scientific">Bartonella elizabethae Re6043vi</name>
    <dbReference type="NCBI Taxonomy" id="1094554"/>
    <lineage>
        <taxon>Bacteria</taxon>
        <taxon>Pseudomonadati</taxon>
        <taxon>Pseudomonadota</taxon>
        <taxon>Alphaproteobacteria</taxon>
        <taxon>Hyphomicrobiales</taxon>
        <taxon>Bartonellaceae</taxon>
        <taxon>Bartonella</taxon>
    </lineage>
</organism>
<accession>A0ABN0GIW9</accession>
<gene>
    <name evidence="2" type="ORF">MCU_01332</name>
</gene>
<keyword evidence="3" id="KW-1185">Reference proteome</keyword>
<sequence length="62" mass="7031">MKTTLSPLISEFETVEQESSYTAWLRDKVAISLANPSPPIPHDEVMAEMDVIINQLETEQKQ</sequence>
<dbReference type="Pfam" id="PF21217">
    <property type="entry name" value="PaaA2"/>
    <property type="match status" value="1"/>
</dbReference>
<name>A0ABN0GIW9_BAREL</name>
<reference evidence="2 3" key="1">
    <citation type="submission" date="2012-03" db="EMBL/GenBank/DDBJ databases">
        <title>The Genome Sequence of Bartonella elizabethae Re6043vi.</title>
        <authorList>
            <consortium name="The Broad Institute Genome Sequencing Platform"/>
            <consortium name="The Broad Institute Genome Sequencing Center for Infectious Disease"/>
            <person name="Feldgarden M."/>
            <person name="Kirby J."/>
            <person name="Kosoy M."/>
            <person name="Birtles R."/>
            <person name="Probert W.S."/>
            <person name="Chiaraviglio L."/>
            <person name="Young S.K."/>
            <person name="Zeng Q."/>
            <person name="Gargeya S."/>
            <person name="Fitzgerald M."/>
            <person name="Haas B."/>
            <person name="Abouelleil A."/>
            <person name="Alvarado L."/>
            <person name="Arachchi H.M."/>
            <person name="Berlin A."/>
            <person name="Chapman S.B."/>
            <person name="Gearin G."/>
            <person name="Goldberg J."/>
            <person name="Griggs A."/>
            <person name="Gujja S."/>
            <person name="Hansen M."/>
            <person name="Heiman D."/>
            <person name="Howarth C."/>
            <person name="Larimer J."/>
            <person name="Lui A."/>
            <person name="MacDonald P.J.P."/>
            <person name="McCowen C."/>
            <person name="Montmayeur A."/>
            <person name="Murphy C."/>
            <person name="Neiman D."/>
            <person name="Pearson M."/>
            <person name="Priest M."/>
            <person name="Roberts A."/>
            <person name="Saif S."/>
            <person name="Shea T."/>
            <person name="Sisk P."/>
            <person name="Stolte C."/>
            <person name="Sykes S."/>
            <person name="Wortman J."/>
            <person name="Nusbaum C."/>
            <person name="Birren B."/>
        </authorList>
    </citation>
    <scope>NUCLEOTIDE SEQUENCE [LARGE SCALE GENOMIC DNA]</scope>
    <source>
        <strain evidence="2 3">Re6043vi</strain>
    </source>
</reference>
<evidence type="ECO:0000313" key="3">
    <source>
        <dbReference type="Proteomes" id="UP000008942"/>
    </source>
</evidence>
<evidence type="ECO:0000259" key="1">
    <source>
        <dbReference type="Pfam" id="PF21217"/>
    </source>
</evidence>
<proteinExistence type="predicted"/>
<dbReference type="Proteomes" id="UP000008942">
    <property type="component" value="Unassembled WGS sequence"/>
</dbReference>
<dbReference type="InterPro" id="IPR048851">
    <property type="entry name" value="PaaA2_dom"/>
</dbReference>
<protein>
    <recommendedName>
        <fullName evidence="1">Stability determinant domain-containing protein</fullName>
    </recommendedName>
</protein>
<dbReference type="RefSeq" id="WP_005774588.1">
    <property type="nucleotide sequence ID" value="NZ_JH725141.1"/>
</dbReference>
<comment type="caution">
    <text evidence="2">The sequence shown here is derived from an EMBL/GenBank/DDBJ whole genome shotgun (WGS) entry which is preliminary data.</text>
</comment>
<dbReference type="Gene3D" id="6.20.450.20">
    <property type="match status" value="1"/>
</dbReference>
<feature type="domain" description="Stability determinant" evidence="1">
    <location>
        <begin position="16"/>
        <end position="48"/>
    </location>
</feature>
<evidence type="ECO:0000313" key="2">
    <source>
        <dbReference type="EMBL" id="EJF82737.1"/>
    </source>
</evidence>